<keyword evidence="2" id="KW-1185">Reference proteome</keyword>
<dbReference type="Pfam" id="PF16677">
    <property type="entry name" value="GP3_package"/>
    <property type="match status" value="1"/>
</dbReference>
<evidence type="ECO:0000313" key="1">
    <source>
        <dbReference type="EMBL" id="APU93234.1"/>
    </source>
</evidence>
<dbReference type="GeneID" id="54979339"/>
<dbReference type="Proteomes" id="UP000225515">
    <property type="component" value="Segment"/>
</dbReference>
<protein>
    <submittedName>
        <fullName evidence="1">Terminase small subunit</fullName>
    </submittedName>
</protein>
<sequence>MSKAALKMGEGNFKALYNKKYGDIAMVAINRKYTPEEVFDFAVRYFSWAESEAIKAIETAAFQGVVGESLVHKPRVFTLTGLALFMGVNINRFARWRTEAGYSDVMEFIDNVIYEQKYQLGVAGIINSTIVGKELGIDKPQEITISNNSTANDVDSMKEALESVIGKL</sequence>
<accession>A0A1P8DUR9</accession>
<organism evidence="1 2">
    <name type="scientific">Escherichia phage vB_EcoS-IME253</name>
    <dbReference type="NCBI Taxonomy" id="1933412"/>
    <lineage>
        <taxon>Viruses</taxon>
        <taxon>Duplodnaviria</taxon>
        <taxon>Heunggongvirae</taxon>
        <taxon>Uroviricota</taxon>
        <taxon>Caudoviricetes</taxon>
        <taxon>Drexlerviridae</taxon>
        <taxon>Braunvirinae</taxon>
        <taxon>Rtpvirus</taxon>
        <taxon>Rtpvirus IME253</taxon>
    </lineage>
</organism>
<dbReference type="RefSeq" id="YP_009789199.1">
    <property type="nucleotide sequence ID" value="NC_047810.1"/>
</dbReference>
<reference evidence="1 2" key="1">
    <citation type="submission" date="2016-04" db="EMBL/GenBank/DDBJ databases">
        <title>An efficient strategy for bacteriophage contamination control in bacterial fermentation.</title>
        <authorList>
            <person name="Xing S."/>
            <person name="Sun Q."/>
            <person name="An X."/>
            <person name="Mi Z."/>
            <person name="Tong Y."/>
        </authorList>
    </citation>
    <scope>NUCLEOTIDE SEQUENCE [LARGE SCALE GENOMIC DNA]</scope>
</reference>
<dbReference type="InterPro" id="IPR032066">
    <property type="entry name" value="GP3_package"/>
</dbReference>
<dbReference type="Gene3D" id="1.10.132.80">
    <property type="match status" value="1"/>
</dbReference>
<proteinExistence type="predicted"/>
<name>A0A1P8DUR9_9CAUD</name>
<dbReference type="KEGG" id="vg:54979339"/>
<evidence type="ECO:0000313" key="2">
    <source>
        <dbReference type="Proteomes" id="UP000225515"/>
    </source>
</evidence>
<dbReference type="EMBL" id="KX130960">
    <property type="protein sequence ID" value="APU93234.1"/>
    <property type="molecule type" value="Genomic_DNA"/>
</dbReference>